<keyword evidence="2" id="KW-0547">Nucleotide-binding</keyword>
<dbReference type="RefSeq" id="WP_273640007.1">
    <property type="nucleotide sequence ID" value="NZ_JAQQXP010000001.1"/>
</dbReference>
<dbReference type="EMBL" id="JAQQXP010000001">
    <property type="protein sequence ID" value="MDC8830982.1"/>
    <property type="molecule type" value="Genomic_DNA"/>
</dbReference>
<keyword evidence="6" id="KW-0969">Cilium</keyword>
<keyword evidence="6" id="KW-0966">Cell projection</keyword>
<evidence type="ECO:0000256" key="3">
    <source>
        <dbReference type="ARBA" id="ARBA00023143"/>
    </source>
</evidence>
<dbReference type="InterPro" id="IPR009926">
    <property type="entry name" value="T3SS_YcgR_PilZN"/>
</dbReference>
<evidence type="ECO:0000256" key="2">
    <source>
        <dbReference type="ARBA" id="ARBA00022741"/>
    </source>
</evidence>
<gene>
    <name evidence="6" type="ORF">OIK42_09430</name>
</gene>
<keyword evidence="6" id="KW-0282">Flagellum</keyword>
<evidence type="ECO:0000259" key="5">
    <source>
        <dbReference type="Pfam" id="PF12945"/>
    </source>
</evidence>
<dbReference type="SUPFAM" id="SSF141371">
    <property type="entry name" value="PilZ domain-like"/>
    <property type="match status" value="2"/>
</dbReference>
<feature type="domain" description="Type III secretion system flagellar brake protein YcgR PilZN" evidence="5">
    <location>
        <begin position="22"/>
        <end position="111"/>
    </location>
</feature>
<reference evidence="6 7" key="1">
    <citation type="submission" date="2022-10" db="EMBL/GenBank/DDBJ databases">
        <title>Alteromonas sp. chi3 Genome sequencing.</title>
        <authorList>
            <person name="Park S."/>
        </authorList>
    </citation>
    <scope>NUCLEOTIDE SEQUENCE [LARGE SCALE GENOMIC DNA]</scope>
    <source>
        <strain evidence="7">chi3</strain>
    </source>
</reference>
<dbReference type="Pfam" id="PF07238">
    <property type="entry name" value="PilZ"/>
    <property type="match status" value="1"/>
</dbReference>
<evidence type="ECO:0000313" key="7">
    <source>
        <dbReference type="Proteomes" id="UP001218788"/>
    </source>
</evidence>
<feature type="domain" description="PilZ" evidence="4">
    <location>
        <begin position="119"/>
        <end position="222"/>
    </location>
</feature>
<organism evidence="6 7">
    <name type="scientific">Alteromonas gilva</name>
    <dbReference type="NCBI Taxonomy" id="2987522"/>
    <lineage>
        <taxon>Bacteria</taxon>
        <taxon>Pseudomonadati</taxon>
        <taxon>Pseudomonadota</taxon>
        <taxon>Gammaproteobacteria</taxon>
        <taxon>Alteromonadales</taxon>
        <taxon>Alteromonadaceae</taxon>
        <taxon>Alteromonas/Salinimonas group</taxon>
        <taxon>Alteromonas</taxon>
    </lineage>
</organism>
<protein>
    <submittedName>
        <fullName evidence="6">Flagellar brake domain-containing protein</fullName>
    </submittedName>
</protein>
<proteinExistence type="predicted"/>
<sequence>MSKQKNTQLSRADIQSLQALSPGSVVDLQISTPTAPKRVRTHYIGADFPHCLLFQLPSESKWGYLRDILVPEKEVVVRYVLEGGEGKVIALRSKVLKVITHPTNIVFIAMPSSLQTLALRKHKRWTPGIQARILIKDNNRELSTECMIVDVSQQGCRCVVEPSPDFPPLDNGKTVSLAISADSDTQIRGIIKNSSSAHAKMFYGVQFSADAEIVKKLLDRFIVEI</sequence>
<dbReference type="Pfam" id="PF12945">
    <property type="entry name" value="PilZNR"/>
    <property type="match status" value="1"/>
</dbReference>
<dbReference type="Gene3D" id="2.40.10.220">
    <property type="entry name" value="predicted glycosyltransferase like domains"/>
    <property type="match status" value="1"/>
</dbReference>
<evidence type="ECO:0000259" key="4">
    <source>
        <dbReference type="Pfam" id="PF07238"/>
    </source>
</evidence>
<keyword evidence="3" id="KW-0975">Bacterial flagellum</keyword>
<name>A0ABT5L1S8_9ALTE</name>
<dbReference type="Proteomes" id="UP001218788">
    <property type="component" value="Unassembled WGS sequence"/>
</dbReference>
<dbReference type="InterPro" id="IPR009875">
    <property type="entry name" value="PilZ_domain"/>
</dbReference>
<dbReference type="InterPro" id="IPR012349">
    <property type="entry name" value="Split_barrel_FMN-bd"/>
</dbReference>
<comment type="caution">
    <text evidence="6">The sequence shown here is derived from an EMBL/GenBank/DDBJ whole genome shotgun (WGS) entry which is preliminary data.</text>
</comment>
<dbReference type="Gene3D" id="2.30.110.10">
    <property type="entry name" value="Electron Transport, Fmn-binding Protein, Chain A"/>
    <property type="match status" value="1"/>
</dbReference>
<keyword evidence="7" id="KW-1185">Reference proteome</keyword>
<evidence type="ECO:0000313" key="6">
    <source>
        <dbReference type="EMBL" id="MDC8830982.1"/>
    </source>
</evidence>
<keyword evidence="1" id="KW-0973">c-di-GMP</keyword>
<evidence type="ECO:0000256" key="1">
    <source>
        <dbReference type="ARBA" id="ARBA00022636"/>
    </source>
</evidence>
<accession>A0ABT5L1S8</accession>